<evidence type="ECO:0000256" key="2">
    <source>
        <dbReference type="ARBA" id="ARBA00022448"/>
    </source>
</evidence>
<feature type="transmembrane region" description="Helical" evidence="7">
    <location>
        <begin position="176"/>
        <end position="198"/>
    </location>
</feature>
<dbReference type="PANTHER" id="PTHR30151:SF20">
    <property type="entry name" value="ABC TRANSPORTER PERMEASE PROTEIN HI_0355-RELATED"/>
    <property type="match status" value="1"/>
</dbReference>
<comment type="subcellular location">
    <subcellularLocation>
        <location evidence="1 7">Cell membrane</location>
        <topology evidence="1 7">Multi-pass membrane protein</topology>
    </subcellularLocation>
</comment>
<dbReference type="GO" id="GO:0005886">
    <property type="term" value="C:plasma membrane"/>
    <property type="evidence" value="ECO:0007669"/>
    <property type="project" value="UniProtKB-SubCell"/>
</dbReference>
<dbReference type="OrthoDB" id="9792509at2"/>
<dbReference type="Gene3D" id="1.10.3720.10">
    <property type="entry name" value="MetI-like"/>
    <property type="match status" value="1"/>
</dbReference>
<sequence length="258" mass="28428">MLSRLSSVLYPLSTLVAVVALWYAAVKIFHVPPYLLPLPGDVLRRLQEDAWFLLGHSWATVYVTLGGFFLSIIVGVPLAILLVASRTLERAIMPWLVLSQTFPKVALAPLIVVWFGLGLGPKLVVTFLVAFFPILVSTIVGLRSIERDMLELANSTRATTLQTFFYFRLPTALPNIFAGMKVSVAFAVVGAVIAEWVGANQGLGYLLLQANANLDTSLLFAVLVILLVIGVFLYYAVEFVERLVIPWHSTIRLQNVTT</sequence>
<protein>
    <submittedName>
        <fullName evidence="9">NitT/TauT family transport system permease protein</fullName>
    </submittedName>
</protein>
<keyword evidence="5 7" id="KW-1133">Transmembrane helix</keyword>
<evidence type="ECO:0000313" key="9">
    <source>
        <dbReference type="EMBL" id="SHN84706.1"/>
    </source>
</evidence>
<feature type="transmembrane region" description="Helical" evidence="7">
    <location>
        <begin position="95"/>
        <end position="117"/>
    </location>
</feature>
<accession>A0A1M7UP92</accession>
<dbReference type="SUPFAM" id="SSF161098">
    <property type="entry name" value="MetI-like"/>
    <property type="match status" value="1"/>
</dbReference>
<dbReference type="Proteomes" id="UP000184096">
    <property type="component" value="Chromosome I"/>
</dbReference>
<evidence type="ECO:0000313" key="10">
    <source>
        <dbReference type="Proteomes" id="UP000184096"/>
    </source>
</evidence>
<dbReference type="GO" id="GO:0055085">
    <property type="term" value="P:transmembrane transport"/>
    <property type="evidence" value="ECO:0007669"/>
    <property type="project" value="InterPro"/>
</dbReference>
<dbReference type="CDD" id="cd06261">
    <property type="entry name" value="TM_PBP2"/>
    <property type="match status" value="1"/>
</dbReference>
<reference evidence="10" key="1">
    <citation type="submission" date="2016-11" db="EMBL/GenBank/DDBJ databases">
        <authorList>
            <person name="Varghese N."/>
            <person name="Submissions S."/>
        </authorList>
    </citation>
    <scope>NUCLEOTIDE SEQUENCE [LARGE SCALE GENOMIC DNA]</scope>
    <source>
        <strain evidence="10">GAS401</strain>
    </source>
</reference>
<evidence type="ECO:0000256" key="1">
    <source>
        <dbReference type="ARBA" id="ARBA00004651"/>
    </source>
</evidence>
<evidence type="ECO:0000256" key="6">
    <source>
        <dbReference type="ARBA" id="ARBA00023136"/>
    </source>
</evidence>
<dbReference type="EMBL" id="LT670849">
    <property type="protein sequence ID" value="SHN84706.1"/>
    <property type="molecule type" value="Genomic_DNA"/>
</dbReference>
<dbReference type="Pfam" id="PF00528">
    <property type="entry name" value="BPD_transp_1"/>
    <property type="match status" value="1"/>
</dbReference>
<dbReference type="InterPro" id="IPR000515">
    <property type="entry name" value="MetI-like"/>
</dbReference>
<feature type="transmembrane region" description="Helical" evidence="7">
    <location>
        <begin position="7"/>
        <end position="30"/>
    </location>
</feature>
<proteinExistence type="inferred from homology"/>
<feature type="transmembrane region" description="Helical" evidence="7">
    <location>
        <begin position="218"/>
        <end position="237"/>
    </location>
</feature>
<evidence type="ECO:0000256" key="5">
    <source>
        <dbReference type="ARBA" id="ARBA00022989"/>
    </source>
</evidence>
<evidence type="ECO:0000256" key="4">
    <source>
        <dbReference type="ARBA" id="ARBA00022692"/>
    </source>
</evidence>
<feature type="transmembrane region" description="Helical" evidence="7">
    <location>
        <begin position="50"/>
        <end position="83"/>
    </location>
</feature>
<feature type="transmembrane region" description="Helical" evidence="7">
    <location>
        <begin position="123"/>
        <end position="142"/>
    </location>
</feature>
<dbReference type="InterPro" id="IPR035906">
    <property type="entry name" value="MetI-like_sf"/>
</dbReference>
<keyword evidence="3" id="KW-1003">Cell membrane</keyword>
<organism evidence="9 10">
    <name type="scientific">Bradyrhizobium erythrophlei</name>
    <dbReference type="NCBI Taxonomy" id="1437360"/>
    <lineage>
        <taxon>Bacteria</taxon>
        <taxon>Pseudomonadati</taxon>
        <taxon>Pseudomonadota</taxon>
        <taxon>Alphaproteobacteria</taxon>
        <taxon>Hyphomicrobiales</taxon>
        <taxon>Nitrobacteraceae</taxon>
        <taxon>Bradyrhizobium</taxon>
    </lineage>
</organism>
<dbReference type="PROSITE" id="PS50928">
    <property type="entry name" value="ABC_TM1"/>
    <property type="match status" value="1"/>
</dbReference>
<evidence type="ECO:0000256" key="3">
    <source>
        <dbReference type="ARBA" id="ARBA00022475"/>
    </source>
</evidence>
<keyword evidence="2 7" id="KW-0813">Transport</keyword>
<dbReference type="AlphaFoldDB" id="A0A1M7UP92"/>
<keyword evidence="4 7" id="KW-0812">Transmembrane</keyword>
<evidence type="ECO:0000259" key="8">
    <source>
        <dbReference type="PROSITE" id="PS50928"/>
    </source>
</evidence>
<comment type="similarity">
    <text evidence="7">Belongs to the binding-protein-dependent transport system permease family.</text>
</comment>
<name>A0A1M7UP92_9BRAD</name>
<dbReference type="PANTHER" id="PTHR30151">
    <property type="entry name" value="ALKANE SULFONATE ABC TRANSPORTER-RELATED, MEMBRANE SUBUNIT"/>
    <property type="match status" value="1"/>
</dbReference>
<feature type="domain" description="ABC transmembrane type-1" evidence="8">
    <location>
        <begin position="57"/>
        <end position="237"/>
    </location>
</feature>
<keyword evidence="6 7" id="KW-0472">Membrane</keyword>
<keyword evidence="10" id="KW-1185">Reference proteome</keyword>
<evidence type="ECO:0000256" key="7">
    <source>
        <dbReference type="RuleBase" id="RU363032"/>
    </source>
</evidence>
<gene>
    <name evidence="9" type="ORF">SAMN05444170_6028</name>
</gene>